<evidence type="ECO:0000313" key="2">
    <source>
        <dbReference type="EMBL" id="NSX57016.1"/>
    </source>
</evidence>
<protein>
    <submittedName>
        <fullName evidence="2">DUF4123 domain-containing protein</fullName>
    </submittedName>
</protein>
<name>A0ABX2IVQ4_9RHOB</name>
<evidence type="ECO:0000313" key="3">
    <source>
        <dbReference type="Proteomes" id="UP000777935"/>
    </source>
</evidence>
<feature type="domain" description="DUF4123" evidence="1">
    <location>
        <begin position="140"/>
        <end position="251"/>
    </location>
</feature>
<evidence type="ECO:0000259" key="1">
    <source>
        <dbReference type="Pfam" id="PF13503"/>
    </source>
</evidence>
<proteinExistence type="predicted"/>
<comment type="caution">
    <text evidence="2">The sequence shown here is derived from an EMBL/GenBank/DDBJ whole genome shotgun (WGS) entry which is preliminary data.</text>
</comment>
<accession>A0ABX2IVQ4</accession>
<reference evidence="2 3" key="1">
    <citation type="submission" date="2020-06" db="EMBL/GenBank/DDBJ databases">
        <title>Sulfitobacter algicola sp. nov., isolated from green algae.</title>
        <authorList>
            <person name="Wang C."/>
        </authorList>
    </citation>
    <scope>NUCLEOTIDE SEQUENCE [LARGE SCALE GENOMIC DNA]</scope>
    <source>
        <strain evidence="2 3">1151</strain>
    </source>
</reference>
<dbReference type="RefSeq" id="WP_174140168.1">
    <property type="nucleotide sequence ID" value="NZ_JABUFE010000032.1"/>
</dbReference>
<dbReference type="EMBL" id="JABUFE010000032">
    <property type="protein sequence ID" value="NSX57016.1"/>
    <property type="molecule type" value="Genomic_DNA"/>
</dbReference>
<dbReference type="Pfam" id="PF13503">
    <property type="entry name" value="DUF4123"/>
    <property type="match status" value="1"/>
</dbReference>
<dbReference type="InterPro" id="IPR025391">
    <property type="entry name" value="DUF4123"/>
</dbReference>
<gene>
    <name evidence="2" type="ORF">HRQ87_19755</name>
</gene>
<keyword evidence="3" id="KW-1185">Reference proteome</keyword>
<sequence>MSSPAVTTWLGRMTHASSEFSCDIAIISKDEDDIASTVLSIEALPDNLKWSEGPLRIDEWSKVNGTDHELFELGFFLDSKTPYALIIRGKSQDVPSADNRLDLNTLGRVEPLDDQFGIFPEKTIPDDLQDTFFAENMGSLYAVVDTALIPDLATRLPNEDVEYRCLFKGKAADDFKDVAPYLIRFGDHDRLLRDFLTLTKQNYHWHYYQKDACLFLRSDANFDTLWAHLRKFTKIRDHNDKWFYLRFWDPMFRTYLIDYPQGPFPRDFFNPIQSVICRLDGDQWVAVRKKAKNETFPSTSFFPQFRRHCRLQKRQTFIDNVGKLLVGHHNAEVPETYLKLLYRQARDRGYWSERGLAKQMETLFLIEQAGLSEATVLSRLKGHDVESLADATRAGVILDATLELIEEQHELR</sequence>
<dbReference type="Proteomes" id="UP000777935">
    <property type="component" value="Unassembled WGS sequence"/>
</dbReference>
<organism evidence="2 3">
    <name type="scientific">Parasulfitobacter algicola</name>
    <dbReference type="NCBI Taxonomy" id="2614809"/>
    <lineage>
        <taxon>Bacteria</taxon>
        <taxon>Pseudomonadati</taxon>
        <taxon>Pseudomonadota</taxon>
        <taxon>Alphaproteobacteria</taxon>
        <taxon>Rhodobacterales</taxon>
        <taxon>Roseobacteraceae</taxon>
        <taxon>Parasulfitobacter</taxon>
    </lineage>
</organism>